<gene>
    <name evidence="3" type="ordered locus">Sulac_2367</name>
</gene>
<reference evidence="4" key="1">
    <citation type="submission" date="2011-12" db="EMBL/GenBank/DDBJ databases">
        <title>The complete genome of chromosome of Sulfobacillus acidophilus DSM 10332.</title>
        <authorList>
            <person name="Lucas S."/>
            <person name="Han J."/>
            <person name="Lapidus A."/>
            <person name="Bruce D."/>
            <person name="Goodwin L."/>
            <person name="Pitluck S."/>
            <person name="Peters L."/>
            <person name="Kyrpides N."/>
            <person name="Mavromatis K."/>
            <person name="Ivanova N."/>
            <person name="Mikhailova N."/>
            <person name="Chertkov O."/>
            <person name="Saunders E."/>
            <person name="Detter J.C."/>
            <person name="Tapia R."/>
            <person name="Han C."/>
            <person name="Land M."/>
            <person name="Hauser L."/>
            <person name="Markowitz V."/>
            <person name="Cheng J.-F."/>
            <person name="Hugenholtz P."/>
            <person name="Woyke T."/>
            <person name="Wu D."/>
            <person name="Pukall R."/>
            <person name="Gehrich-Schroeter G."/>
            <person name="Schneider S."/>
            <person name="Klenk H.-P."/>
            <person name="Eisen J.A."/>
        </authorList>
    </citation>
    <scope>NUCLEOTIDE SEQUENCE [LARGE SCALE GENOMIC DNA]</scope>
    <source>
        <strain evidence="4">ATCC 700253 / DSM 10332 / NAL</strain>
    </source>
</reference>
<organism evidence="3 4">
    <name type="scientific">Sulfobacillus acidophilus (strain ATCC 700253 / DSM 10332 / NAL)</name>
    <dbReference type="NCBI Taxonomy" id="679936"/>
    <lineage>
        <taxon>Bacteria</taxon>
        <taxon>Bacillati</taxon>
        <taxon>Bacillota</taxon>
        <taxon>Clostridia</taxon>
        <taxon>Eubacteriales</taxon>
        <taxon>Clostridiales Family XVII. Incertae Sedis</taxon>
        <taxon>Sulfobacillus</taxon>
    </lineage>
</organism>
<dbReference type="KEGG" id="sap:Sulac_2367"/>
<dbReference type="GO" id="GO:0016616">
    <property type="term" value="F:oxidoreductase activity, acting on the CH-OH group of donors, NAD or NADP as acceptor"/>
    <property type="evidence" value="ECO:0007669"/>
    <property type="project" value="TreeGrafter"/>
</dbReference>
<sequence length="223" mass="24443">MKRVIVTGASGGIGTAFGRLARNHWQVIGTARQGPIALDVTWPTGAIETVFRQHAPYDAAVFLAGADILSPPLRLKPYEERLARLWQVDVEGSIKCSRAIRPYLNPGARLVFLGWDQAYLGKSGEAGELYALAKAAVTGYAKSLAQSWIKDATVYVVAPGWVKTRWGEKLPLPQASRIQAQTRAGVWQSPEEVAEVIWRLLELPGDLMTGQVFYVNRGDVMPS</sequence>
<proteinExistence type="inferred from homology"/>
<dbReference type="Gene3D" id="3.40.50.720">
    <property type="entry name" value="NAD(P)-binding Rossmann-like Domain"/>
    <property type="match status" value="1"/>
</dbReference>
<dbReference type="HOGENOM" id="CLU_1234479_0_0_9"/>
<dbReference type="STRING" id="679936.Sulac_2367"/>
<comment type="similarity">
    <text evidence="1">Belongs to the short-chain dehydrogenases/reductases (SDR) family.</text>
</comment>
<dbReference type="CDD" id="cd05233">
    <property type="entry name" value="SDR_c"/>
    <property type="match status" value="1"/>
</dbReference>
<dbReference type="PANTHER" id="PTHR42760">
    <property type="entry name" value="SHORT-CHAIN DEHYDROGENASES/REDUCTASES FAMILY MEMBER"/>
    <property type="match status" value="1"/>
</dbReference>
<dbReference type="InterPro" id="IPR002347">
    <property type="entry name" value="SDR_fam"/>
</dbReference>
<dbReference type="EMBL" id="CP003179">
    <property type="protein sequence ID" value="AEW05833.1"/>
    <property type="molecule type" value="Genomic_DNA"/>
</dbReference>
<dbReference type="Proteomes" id="UP000005439">
    <property type="component" value="Chromosome"/>
</dbReference>
<keyword evidence="4" id="KW-1185">Reference proteome</keyword>
<dbReference type="PANTHER" id="PTHR42760:SF133">
    <property type="entry name" value="3-OXOACYL-[ACYL-CARRIER-PROTEIN] REDUCTASE"/>
    <property type="match status" value="1"/>
</dbReference>
<dbReference type="InterPro" id="IPR036291">
    <property type="entry name" value="NAD(P)-bd_dom_sf"/>
</dbReference>
<evidence type="ECO:0000313" key="4">
    <source>
        <dbReference type="Proteomes" id="UP000005439"/>
    </source>
</evidence>
<dbReference type="SUPFAM" id="SSF51735">
    <property type="entry name" value="NAD(P)-binding Rossmann-fold domains"/>
    <property type="match status" value="1"/>
</dbReference>
<dbReference type="Pfam" id="PF13561">
    <property type="entry name" value="adh_short_C2"/>
    <property type="match status" value="1"/>
</dbReference>
<dbReference type="AlphaFoldDB" id="G8TUV9"/>
<evidence type="ECO:0000256" key="2">
    <source>
        <dbReference type="ARBA" id="ARBA00023002"/>
    </source>
</evidence>
<name>G8TUV9_SULAD</name>
<evidence type="ECO:0000256" key="1">
    <source>
        <dbReference type="ARBA" id="ARBA00006484"/>
    </source>
</evidence>
<dbReference type="PATRIC" id="fig|679936.5.peg.2451"/>
<dbReference type="PRINTS" id="PR00081">
    <property type="entry name" value="GDHRDH"/>
</dbReference>
<accession>G8TUV9</accession>
<evidence type="ECO:0000313" key="3">
    <source>
        <dbReference type="EMBL" id="AEW05833.1"/>
    </source>
</evidence>
<protein>
    <submittedName>
        <fullName evidence="3">Short-chain dehydrogenase/reductase SDR</fullName>
    </submittedName>
</protein>
<reference evidence="3 4" key="2">
    <citation type="journal article" date="2012" name="Stand. Genomic Sci.">
        <title>Complete genome sequence of the moderately thermophilic mineral-sulfide-oxidizing firmicute Sulfobacillus acidophilus type strain (NAL(T)).</title>
        <authorList>
            <person name="Anderson I."/>
            <person name="Chertkov O."/>
            <person name="Chen A."/>
            <person name="Saunders E."/>
            <person name="Lapidus A."/>
            <person name="Nolan M."/>
            <person name="Lucas S."/>
            <person name="Hammon N."/>
            <person name="Deshpande S."/>
            <person name="Cheng J.F."/>
            <person name="Han C."/>
            <person name="Tapia R."/>
            <person name="Goodwin L.A."/>
            <person name="Pitluck S."/>
            <person name="Liolios K."/>
            <person name="Pagani I."/>
            <person name="Ivanova N."/>
            <person name="Mikhailova N."/>
            <person name="Pati A."/>
            <person name="Palaniappan K."/>
            <person name="Land M."/>
            <person name="Pan C."/>
            <person name="Rohde M."/>
            <person name="Pukall R."/>
            <person name="Goker M."/>
            <person name="Detter J.C."/>
            <person name="Woyke T."/>
            <person name="Bristow J."/>
            <person name="Eisen J.A."/>
            <person name="Markowitz V."/>
            <person name="Hugenholtz P."/>
            <person name="Kyrpides N.C."/>
            <person name="Klenk H.P."/>
            <person name="Mavromatis K."/>
        </authorList>
    </citation>
    <scope>NUCLEOTIDE SEQUENCE [LARGE SCALE GENOMIC DNA]</scope>
    <source>
        <strain evidence="4">ATCC 700253 / DSM 10332 / NAL</strain>
    </source>
</reference>
<keyword evidence="2" id="KW-0560">Oxidoreductase</keyword>